<evidence type="ECO:0000256" key="1">
    <source>
        <dbReference type="SAM" id="Coils"/>
    </source>
</evidence>
<evidence type="ECO:0000313" key="4">
    <source>
        <dbReference type="Proteomes" id="UP000663855"/>
    </source>
</evidence>
<dbReference type="SUPFAM" id="SSF140996">
    <property type="entry name" value="Hermes dimerisation domain"/>
    <property type="match status" value="1"/>
</dbReference>
<dbReference type="PANTHER" id="PTHR22576:SF37">
    <property type="entry name" value="MUCOSA-ASSOCIATED LYMPHOID TISSUE LYMPHOMA TRANSLOCATION PROTEIN 1"/>
    <property type="match status" value="1"/>
</dbReference>
<dbReference type="AlphaFoldDB" id="A0A814UU75"/>
<dbReference type="Gene3D" id="3.40.50.1460">
    <property type="match status" value="1"/>
</dbReference>
<dbReference type="SUPFAM" id="SSF52129">
    <property type="entry name" value="Caspase-like"/>
    <property type="match status" value="1"/>
</dbReference>
<keyword evidence="1" id="KW-0175">Coiled coil</keyword>
<dbReference type="Gene3D" id="1.10.10.1070">
    <property type="entry name" value="Zinc finger, BED domain-containing"/>
    <property type="match status" value="1"/>
</dbReference>
<reference evidence="3" key="1">
    <citation type="submission" date="2021-02" db="EMBL/GenBank/DDBJ databases">
        <authorList>
            <person name="Nowell W R."/>
        </authorList>
    </citation>
    <scope>NUCLEOTIDE SEQUENCE</scope>
</reference>
<gene>
    <name evidence="3" type="ORF">CJN711_LOCUS10796</name>
</gene>
<feature type="domain" description="Caspase family p20" evidence="2">
    <location>
        <begin position="10"/>
        <end position="88"/>
    </location>
</feature>
<dbReference type="InterPro" id="IPR052039">
    <property type="entry name" value="Caspase-related_regulators"/>
</dbReference>
<dbReference type="EMBL" id="CAJNOV010004461">
    <property type="protein sequence ID" value="CAF1176681.1"/>
    <property type="molecule type" value="Genomic_DNA"/>
</dbReference>
<evidence type="ECO:0000259" key="2">
    <source>
        <dbReference type="PROSITE" id="PS50208"/>
    </source>
</evidence>
<proteinExistence type="predicted"/>
<protein>
    <recommendedName>
        <fullName evidence="2">Caspase family p20 domain-containing protein</fullName>
    </recommendedName>
</protein>
<dbReference type="InterPro" id="IPR001309">
    <property type="entry name" value="Pept_C14_p20"/>
</dbReference>
<organism evidence="3 4">
    <name type="scientific">Rotaria magnacalcarata</name>
    <dbReference type="NCBI Taxonomy" id="392030"/>
    <lineage>
        <taxon>Eukaryota</taxon>
        <taxon>Metazoa</taxon>
        <taxon>Spiralia</taxon>
        <taxon>Gnathifera</taxon>
        <taxon>Rotifera</taxon>
        <taxon>Eurotatoria</taxon>
        <taxon>Bdelloidea</taxon>
        <taxon>Philodinida</taxon>
        <taxon>Philodinidae</taxon>
        <taxon>Rotaria</taxon>
    </lineage>
</organism>
<name>A0A814UU75_9BILA</name>
<feature type="coiled-coil region" evidence="1">
    <location>
        <begin position="105"/>
        <end position="132"/>
    </location>
</feature>
<evidence type="ECO:0000313" key="3">
    <source>
        <dbReference type="EMBL" id="CAF1176681.1"/>
    </source>
</evidence>
<dbReference type="InterPro" id="IPR011600">
    <property type="entry name" value="Pept_C14_caspase"/>
</dbReference>
<comment type="caution">
    <text evidence="3">The sequence shown here is derived from an EMBL/GenBank/DDBJ whole genome shotgun (WGS) entry which is preliminary data.</text>
</comment>
<dbReference type="Pfam" id="PF00656">
    <property type="entry name" value="Peptidase_C14"/>
    <property type="match status" value="1"/>
</dbReference>
<dbReference type="GO" id="GO:0004197">
    <property type="term" value="F:cysteine-type endopeptidase activity"/>
    <property type="evidence" value="ECO:0007669"/>
    <property type="project" value="InterPro"/>
</dbReference>
<dbReference type="PROSITE" id="PS50208">
    <property type="entry name" value="CASPASE_P20"/>
    <property type="match status" value="1"/>
</dbReference>
<dbReference type="Proteomes" id="UP000663855">
    <property type="component" value="Unassembled WGS sequence"/>
</dbReference>
<dbReference type="PANTHER" id="PTHR22576">
    <property type="entry name" value="MUCOSA ASSOCIATED LYMPHOID TISSUE LYMPHOMA TRANSLOCATION PROTEIN 1/PARACASPASE"/>
    <property type="match status" value="1"/>
</dbReference>
<sequence>MAAKFTSDSRRRLALVIGIGDYENVRKLNNPQNDARALSSLLQRIRFTTADQQLDKTCNQLKHVLVDFEESVQSNDIVLFYFAGHGVQWEDQNYLLPKDFPNMEAADEKKKAEFLKKNAINAQDLLNKLSDRKPYVIIFLLDCSRQYFLRNIDLNKRALNANESRSVGLTAMHKADSLVAFSCAPGALVDDRSEEQNSLFMKHLLKHLPTPNEDIVNILGIVTRGVMQDSNSKQIPFINVQLRHKNIYLFEQADDSRPFETVSGEGFMKLAQSLFDAGKYFSPTSTVNLKDSIPSPVTVSRNVEDLYKKKQSELAKLCINIMYYCIICDFWTERYTGKRVIIKVPESRNSFTLVIAY</sequence>
<dbReference type="GO" id="GO:0006508">
    <property type="term" value="P:proteolysis"/>
    <property type="evidence" value="ECO:0007669"/>
    <property type="project" value="InterPro"/>
</dbReference>
<accession>A0A814UU75</accession>
<dbReference type="InterPro" id="IPR029030">
    <property type="entry name" value="Caspase-like_dom_sf"/>
</dbReference>